<keyword evidence="2" id="KW-1185">Reference proteome</keyword>
<evidence type="ECO:0000313" key="1">
    <source>
        <dbReference type="EMBL" id="TNN75404.1"/>
    </source>
</evidence>
<evidence type="ECO:0000313" key="2">
    <source>
        <dbReference type="Proteomes" id="UP000314294"/>
    </source>
</evidence>
<protein>
    <submittedName>
        <fullName evidence="1">Uncharacterized protein</fullName>
    </submittedName>
</protein>
<comment type="caution">
    <text evidence="1">The sequence shown here is derived from an EMBL/GenBank/DDBJ whole genome shotgun (WGS) entry which is preliminary data.</text>
</comment>
<name>A0A4Z2IDD9_9TELE</name>
<reference evidence="1 2" key="1">
    <citation type="submission" date="2019-03" db="EMBL/GenBank/DDBJ databases">
        <title>First draft genome of Liparis tanakae, snailfish: a comprehensive survey of snailfish specific genes.</title>
        <authorList>
            <person name="Kim W."/>
            <person name="Song I."/>
            <person name="Jeong J.-H."/>
            <person name="Kim D."/>
            <person name="Kim S."/>
            <person name="Ryu S."/>
            <person name="Song J.Y."/>
            <person name="Lee S.K."/>
        </authorList>
    </citation>
    <scope>NUCLEOTIDE SEQUENCE [LARGE SCALE GENOMIC DNA]</scope>
    <source>
        <tissue evidence="1">Muscle</tissue>
    </source>
</reference>
<dbReference type="Proteomes" id="UP000314294">
    <property type="component" value="Unassembled WGS sequence"/>
</dbReference>
<dbReference type="AlphaFoldDB" id="A0A4Z2IDD9"/>
<sequence>MQTEAERSQRDNIAPCILAVSASFVKTMPLLGEAEHVVNVCLSPRPDLSASRSKPVSEKNT</sequence>
<dbReference type="EMBL" id="SRLO01000104">
    <property type="protein sequence ID" value="TNN75404.1"/>
    <property type="molecule type" value="Genomic_DNA"/>
</dbReference>
<gene>
    <name evidence="1" type="ORF">EYF80_014451</name>
</gene>
<accession>A0A4Z2IDD9</accession>
<proteinExistence type="predicted"/>
<organism evidence="1 2">
    <name type="scientific">Liparis tanakae</name>
    <name type="common">Tanaka's snailfish</name>
    <dbReference type="NCBI Taxonomy" id="230148"/>
    <lineage>
        <taxon>Eukaryota</taxon>
        <taxon>Metazoa</taxon>
        <taxon>Chordata</taxon>
        <taxon>Craniata</taxon>
        <taxon>Vertebrata</taxon>
        <taxon>Euteleostomi</taxon>
        <taxon>Actinopterygii</taxon>
        <taxon>Neopterygii</taxon>
        <taxon>Teleostei</taxon>
        <taxon>Neoteleostei</taxon>
        <taxon>Acanthomorphata</taxon>
        <taxon>Eupercaria</taxon>
        <taxon>Perciformes</taxon>
        <taxon>Cottioidei</taxon>
        <taxon>Cottales</taxon>
        <taxon>Liparidae</taxon>
        <taxon>Liparis</taxon>
    </lineage>
</organism>